<dbReference type="EMBL" id="CM042886">
    <property type="protein sequence ID" value="KAI4341405.1"/>
    <property type="molecule type" value="Genomic_DNA"/>
</dbReference>
<dbReference type="Proteomes" id="UP001057402">
    <property type="component" value="Chromosome 7"/>
</dbReference>
<accession>A0ACB9P4B2</accession>
<sequence>MPKRVQPDASRRPRPTPSVQDQDPGDERKLQRRIDGARGLGLGHPRWRVQGRRVGIILLELLTEKMVQNDGLDLAKWVHSVVKEEWTGEVFDTALSEEGSEERMVKLLQVAVGCIGEVTAERQSMSRVAEPRSSTP</sequence>
<reference evidence="2" key="1">
    <citation type="journal article" date="2023" name="Front. Plant Sci.">
        <title>Chromosomal-level genome assembly of Melastoma candidum provides insights into trichome evolution.</title>
        <authorList>
            <person name="Zhong Y."/>
            <person name="Wu W."/>
            <person name="Sun C."/>
            <person name="Zou P."/>
            <person name="Liu Y."/>
            <person name="Dai S."/>
            <person name="Zhou R."/>
        </authorList>
    </citation>
    <scope>NUCLEOTIDE SEQUENCE [LARGE SCALE GENOMIC DNA]</scope>
</reference>
<name>A0ACB9P4B2_9MYRT</name>
<organism evidence="1 2">
    <name type="scientific">Melastoma candidum</name>
    <dbReference type="NCBI Taxonomy" id="119954"/>
    <lineage>
        <taxon>Eukaryota</taxon>
        <taxon>Viridiplantae</taxon>
        <taxon>Streptophyta</taxon>
        <taxon>Embryophyta</taxon>
        <taxon>Tracheophyta</taxon>
        <taxon>Spermatophyta</taxon>
        <taxon>Magnoliopsida</taxon>
        <taxon>eudicotyledons</taxon>
        <taxon>Gunneridae</taxon>
        <taxon>Pentapetalae</taxon>
        <taxon>rosids</taxon>
        <taxon>malvids</taxon>
        <taxon>Myrtales</taxon>
        <taxon>Melastomataceae</taxon>
        <taxon>Melastomatoideae</taxon>
        <taxon>Melastomateae</taxon>
        <taxon>Melastoma</taxon>
    </lineage>
</organism>
<gene>
    <name evidence="1" type="ORF">MLD38_026134</name>
</gene>
<protein>
    <submittedName>
        <fullName evidence="1">Uncharacterized protein</fullName>
    </submittedName>
</protein>
<comment type="caution">
    <text evidence="1">The sequence shown here is derived from an EMBL/GenBank/DDBJ whole genome shotgun (WGS) entry which is preliminary data.</text>
</comment>
<keyword evidence="2" id="KW-1185">Reference proteome</keyword>
<proteinExistence type="predicted"/>
<evidence type="ECO:0000313" key="2">
    <source>
        <dbReference type="Proteomes" id="UP001057402"/>
    </source>
</evidence>
<evidence type="ECO:0000313" key="1">
    <source>
        <dbReference type="EMBL" id="KAI4341405.1"/>
    </source>
</evidence>